<accession>A0ABU6F2T7</accession>
<keyword evidence="2" id="KW-1185">Reference proteome</keyword>
<dbReference type="EMBL" id="JAOZYC010000093">
    <property type="protein sequence ID" value="MEB8338320.1"/>
    <property type="molecule type" value="Genomic_DNA"/>
</dbReference>
<gene>
    <name evidence="1" type="ORF">OKJ99_12520</name>
</gene>
<comment type="caution">
    <text evidence="1">The sequence shown here is derived from an EMBL/GenBank/DDBJ whole genome shotgun (WGS) entry which is preliminary data.</text>
</comment>
<dbReference type="Proteomes" id="UP001354931">
    <property type="component" value="Unassembled WGS sequence"/>
</dbReference>
<name>A0ABU6F2T7_9ACTN</name>
<reference evidence="1 2" key="1">
    <citation type="submission" date="2022-10" db="EMBL/GenBank/DDBJ databases">
        <authorList>
            <person name="Xie J."/>
            <person name="Shen N."/>
        </authorList>
    </citation>
    <scope>NUCLEOTIDE SEQUENCE [LARGE SCALE GENOMIC DNA]</scope>
    <source>
        <strain evidence="1 2">YIM65594</strain>
    </source>
</reference>
<evidence type="ECO:0000313" key="1">
    <source>
        <dbReference type="EMBL" id="MEB8338320.1"/>
    </source>
</evidence>
<organism evidence="1 2">
    <name type="scientific">Streptomyces endophyticus</name>
    <dbReference type="NCBI Taxonomy" id="714166"/>
    <lineage>
        <taxon>Bacteria</taxon>
        <taxon>Bacillati</taxon>
        <taxon>Actinomycetota</taxon>
        <taxon>Actinomycetes</taxon>
        <taxon>Kitasatosporales</taxon>
        <taxon>Streptomycetaceae</taxon>
        <taxon>Streptomyces</taxon>
    </lineage>
</organism>
<evidence type="ECO:0000313" key="2">
    <source>
        <dbReference type="Proteomes" id="UP001354931"/>
    </source>
</evidence>
<proteinExistence type="predicted"/>
<protein>
    <submittedName>
        <fullName evidence="1">Uncharacterized protein</fullName>
    </submittedName>
</protein>
<sequence length="147" mass="15496">MSTHSWTRRSYEADVLLVPLDPTARASLSALRDELPGITVAEERPPADVLPQDVERADVITLLVRDLAAVDHATVARFGEAAHATGTLLGAVVVTPGLAWSGGKENAAAAMVREHADTVVVVPDMPPVLHLLQVLRGGSRDTAEVPA</sequence>
<dbReference type="RefSeq" id="WP_326016109.1">
    <property type="nucleotide sequence ID" value="NZ_JAOZYC010000093.1"/>
</dbReference>